<dbReference type="PANTHER" id="PTHR32305:SF15">
    <property type="entry name" value="PROTEIN RHSA-RELATED"/>
    <property type="match status" value="1"/>
</dbReference>
<keyword evidence="6" id="KW-1185">Reference proteome</keyword>
<feature type="region of interest" description="Disordered" evidence="2">
    <location>
        <begin position="3378"/>
        <end position="3400"/>
    </location>
</feature>
<feature type="region of interest" description="Disordered" evidence="2">
    <location>
        <begin position="3200"/>
        <end position="3222"/>
    </location>
</feature>
<evidence type="ECO:0000259" key="4">
    <source>
        <dbReference type="PROSITE" id="PS51782"/>
    </source>
</evidence>
<protein>
    <submittedName>
        <fullName evidence="5">LysM peptidoglycan-binding domain-containing protein</fullName>
    </submittedName>
</protein>
<keyword evidence="3" id="KW-1133">Transmembrane helix</keyword>
<dbReference type="InterPro" id="IPR050708">
    <property type="entry name" value="T6SS_VgrG/RHS"/>
</dbReference>
<dbReference type="EMBL" id="WTYE01000001">
    <property type="protein sequence ID" value="MXP31986.1"/>
    <property type="molecule type" value="Genomic_DNA"/>
</dbReference>
<dbReference type="Pfam" id="PF01476">
    <property type="entry name" value="LysM"/>
    <property type="match status" value="1"/>
</dbReference>
<keyword evidence="1" id="KW-0677">Repeat</keyword>
<dbReference type="InterPro" id="IPR018392">
    <property type="entry name" value="LysM"/>
</dbReference>
<gene>
    <name evidence="5" type="ORF">GRI94_09140</name>
</gene>
<organism evidence="5 6">
    <name type="scientific">Parerythrobacter jejuensis</name>
    <dbReference type="NCBI Taxonomy" id="795812"/>
    <lineage>
        <taxon>Bacteria</taxon>
        <taxon>Pseudomonadati</taxon>
        <taxon>Pseudomonadota</taxon>
        <taxon>Alphaproteobacteria</taxon>
        <taxon>Sphingomonadales</taxon>
        <taxon>Erythrobacteraceae</taxon>
        <taxon>Parerythrobacter</taxon>
    </lineage>
</organism>
<dbReference type="Gene3D" id="2.180.10.10">
    <property type="entry name" value="RHS repeat-associated core"/>
    <property type="match status" value="7"/>
</dbReference>
<dbReference type="Pfam" id="PF13930">
    <property type="entry name" value="Endonuclea_NS_2"/>
    <property type="match status" value="1"/>
</dbReference>
<evidence type="ECO:0000256" key="3">
    <source>
        <dbReference type="SAM" id="Phobius"/>
    </source>
</evidence>
<name>A0A845ATZ6_9SPHN</name>
<dbReference type="InterPro" id="IPR006530">
    <property type="entry name" value="YD"/>
</dbReference>
<dbReference type="InterPro" id="IPR031325">
    <property type="entry name" value="RHS_repeat"/>
</dbReference>
<dbReference type="InterPro" id="IPR044927">
    <property type="entry name" value="Endonuclea_NS_2"/>
</dbReference>
<comment type="caution">
    <text evidence="5">The sequence shown here is derived from an EMBL/GenBank/DDBJ whole genome shotgun (WGS) entry which is preliminary data.</text>
</comment>
<sequence length="3488" mass="380956">MSAIFTGLGSGLVKSSATAVGTSGTLGNAATGRASESLSVNAATGNLVISRRDEFLVGRSLDVGISRTYNSLAEVHDRDNNDKWQMSTARRVFSQSGALNAAGSTIKRVSGDGSVVTHRYETRGGVASYWATDGSGAHDRLWQSGGDWYWQNGTSRITERYDADPYNSGEFRIIRQTDKDGQSLVFGWSGSKLSYVQTNNSEFVRYTWSGNNLTSLKTEFKDPRTGVTRTETGTYYAYDGNGRLATVTVDLSPEQAGTSDGHKFTISYLYDSAGRVTRMTQSDGSRTDIAYTSGKVTKLTEHVGDGTTRITQFSYGSNYTNVTAPNGQVTRLDYHFSTKLLTKITAPAAYAGAAKQVQTFSYDSAGNLTQSVAPDGRVTKYTYDAMGNITKFDRPIGTDVSKWYDSKNNVIKELSYSANEASSNTGSYIRYAYDGEGHLRYKVTAEGHVTEYRYDSYGRLTWEGDYTKYAYSHSSSNISESGMDSWRNGLSDKTQVDWMNYRYDARGNLNQTVNYGSATSTGGASTSGELYSRTYLLYDQEGRLLTRYGQSESGKEQFFYDGMGRLISSSDSAGATTSVFFDDANTRTVMQMATGLTRTLVYNKAGDIISETESSVGPHGANQASTPTGWWKGNLSVATAGTLAGSPAYKFTVNTSNPSATHAAQGIALTAGETLRYRITFVASGTSAMRVGLWGNVNSYGNGSGEAANAVIISGPGRLVRTHGSNWNVEGVSATQPTTVELTRTVGINQSLSTVIGTASTSVAQGTNFTISGVQSTRTVTDTSLDFSATTNNKYDKLGRLRVTQDAFDGRGANYIIYDKAGRKVGSVDPARRLTEYFYDKNNRMIGTTVYYNAISTSIRDQLNNPDNTLEMSAIRPAFQGTYDVRDLTTYDANGRVAQTINGEGEVTSFKYDNAGRLIESRNHYNKVSIASSWRTAPPANPVSIANHSNDAVTRTFYDRDGNVRGMLNGEGYLTENVYDQSGQKIREIGYVTRTSSSYWASGTFNQLRGTAGTTNANNRSTRYVYNGRGQLRFTIDSANYVSQFSYNYAGKLTKTTQHINPLSSGHSNWTIAGVKASLSTNSNDRASTNYYDFAGRLWRTVEPLGLDSRMYFDHAGNVIKETSGNRTIRNWYDARGNLRFSVDPEGYLSSYLYNEGGQVTHERRHRDKVNVNDNTTIQQVAAMASVKLSQVRYTYDSQGRVIYTYDQISNRTRYAYRTNGQLAYTNTGDNISADRSQTYFYYDNAGRLTRRDSANGQSEEAITYYTYDGLGNQTRVTDGNGRVSYFTYDKRGLVLTEKNGAGNLVRYERNAFGDIVKTWDAKNVLASEHIYDKRGLITRSYDAARKITDFTYTQFGETKTVKDPVGAITTFTYDKLGQVKTVKDANNRTESYSYDAYGNQTSKTNRLGGSITYAYDKLNRMTSMNDANGIVTNYAYDNRGNLTQMIEASGRAEARKTTYGYDASNRMVSTSIEGHSGSYTTQFAYDARGNVTRKTAPDGGRTIYYYDDLDRVSVEINAVGAYSAYTYDDNGNVKTVKVYAAAVAVPSNGGAEENEPSAPGGTYRETRFDYDGANRMTKSHVIGVTSRYYTGSSLATYSGSTLTTEYVHDANGNVVKTIDPNGNTTWAYYDAMNRMVHQVDQQNFRTTWTYDAAGNVTREIRYATATSTPTSTTNVPGVSTSSTLDRRTDFTYDKMGNRLTERRINVKIHNGSGGHTTAHATISYQYNGLGQVTKKTEAVSGNVTDYTYNSGGRLTKETRAAFTDFNGQSVRPVVDYYYDGLGNLTRTRQGGATGTSERNTYYYYKKGMLDRMTDAEGLTRYFKYDSGGRESEVYYTRQNYYGSARTEGVKRTYDKLGRVVSEYQGTRSSSGYWSAVSPNITTTYNTFGQVATLKANNGATQQNVYDKAGRLERTNAGDGVWKVFAYDRNGNQTAAITSAGYNIGNRSFSSALGLISRSDVNITYTKYDKRGQALTVYETDRDIATTAINQTLVTERRYNAFGEVRYEKDALGGDIFYEYNTMGKVWRVQNPSVSIQNENGSTSTVRPTEHYYHDLGGRLVASRDANGNLTRLGLLNGTGFGGTQGLVTTETFADGGVRTTKYDIHGDARRIIAVADGRSTTYRTIQQNFDRMGRITQTWNRGTNLQDNYTYDKVGQQISHWNNVFGSGNREIMDYDAMGRMVSSRAFGGDTTTTTYTFEVSSNTNAVGNFGGWKEVTRTVANNRTLTEWSDLFERVKRKNDFGGRDYTYSYDAGGRMKSLTGNGGNQQYVYYNTGKLKSIANVTGVLNSQNFQELKTTYGYDKVGNLTSQKTTDRGSTFYEFYWNPWEPDFYIDTWNRTTQNMSATYDKLGRMKTWSEAGGGDLPPASMTWTYDANGNIRRSRATYRNINSDQSVSSYNSTQDFWYRYDSMNRVVTSRGILSGGTVKRGTNGMDIAYNKAGQRTSVTTSVRQSYSYWVNTGGGGGGGPFLDPYDDIGEPYLDPYDDPYGGGSSGYTNTVYYNVDTREDYTYDNGGRLKQVNVARGGFNSYGFQQAVNNTGSGITQYVDPQDYVTAPSSTGSKKADYSYDAMSRITLQRDYSGSTVVFSRNAYYNSEGLLYRDDSTTRKGSNSYRSNQYNYYNGDNTLNYSYTYNYKNNSSSGAPNTRTTNTYVWYDGAVQSRVDYDGDTGTSSNTVYKSTYNYDSFGVLQSAQINDGRPRSVTYINNAEGQVISRKERDNKYDKGDPSEIYYRFGGKELGRVGNNGTANVTYEQSIARRTANTSGNYGAFTNGANYGSSYADFGGDYDAINSFKQGETGGTYTVRQGETLQAIAMQLWGDSALWYKLAEANGLSGREPLIEGRSLVIPSGVQRVHHNSGTMKPYNPAEAIGDTSPTAAAKPKKKKCGVFGAILLAVVAVAVTIITAGAALAAIAPSVTSIGAGIATVLGTSAAVSGVGAGALIAAGAVGGAVGSIASQGLGVATGIQDKFSWKGVALSALSGAVGAAVGANGVFGENGLFGKGWVAAAARGSTSSATVQALAVKTGLQEKFSWVGVAAAGIGAGVAHVVGGATQELGKFGSALIANTASGIANAATRSALSRTNFGDALLESIPDVIGGTLGSSLAGMLTAKAEHIQLAKDKTNDLRDSIFGDDIEMTPEQVEAFNNMQAMAVDAAKDPDNAKARREFGYAMNDFLEVSRGIPKVDQFFATINSDPKDFSSGPAQVANDSDAEPVQATTDSGEPLDEVVVVGVRDYWIHGNIDRAGIFVGEIKQDFEKNVAEFVQERPGLGLALQVADTGMAVAAPGKYLGGWVLEKFETRVEGFVSKKMNRNDWSNGKSNSGGEGFVFSAKLILSGIGAVIRKGRGGNITRQTRNGYDFEVDDLGRATRVQGELSLKKAKRNPKAQREAGGADRLPDDHGGHFVGARFNGPGDGANLFPQNGNFNVSAYKRMENSWAKALEGGKRVTVDIKPTYSGSSLRPNKITVNYTIGNETFSRVFRNRHGGN</sequence>
<proteinExistence type="predicted"/>
<keyword evidence="3" id="KW-0812">Transmembrane</keyword>
<accession>A0A845ATZ6</accession>
<reference evidence="5 6" key="1">
    <citation type="submission" date="2019-12" db="EMBL/GenBank/DDBJ databases">
        <title>Genomic-based taxomic classification of the family Erythrobacteraceae.</title>
        <authorList>
            <person name="Xu L."/>
        </authorList>
    </citation>
    <scope>NUCLEOTIDE SEQUENCE [LARGE SCALE GENOMIC DNA]</scope>
    <source>
        <strain evidence="5 6">JCM 16677</strain>
    </source>
</reference>
<evidence type="ECO:0000256" key="1">
    <source>
        <dbReference type="ARBA" id="ARBA00022737"/>
    </source>
</evidence>
<evidence type="ECO:0000256" key="2">
    <source>
        <dbReference type="SAM" id="MobiDB-lite"/>
    </source>
</evidence>
<dbReference type="OrthoDB" id="7405368at2"/>
<dbReference type="Gene3D" id="3.10.350.10">
    <property type="entry name" value="LysM domain"/>
    <property type="match status" value="1"/>
</dbReference>
<dbReference type="InterPro" id="IPR036779">
    <property type="entry name" value="LysM_dom_sf"/>
</dbReference>
<dbReference type="RefSeq" id="WP_160779374.1">
    <property type="nucleotide sequence ID" value="NZ_BAAAZF010000001.1"/>
</dbReference>
<evidence type="ECO:0000313" key="5">
    <source>
        <dbReference type="EMBL" id="MXP31986.1"/>
    </source>
</evidence>
<dbReference type="Pfam" id="PF05593">
    <property type="entry name" value="RHS_repeat"/>
    <property type="match status" value="3"/>
</dbReference>
<feature type="compositionally biased region" description="Basic and acidic residues" evidence="2">
    <location>
        <begin position="3387"/>
        <end position="3400"/>
    </location>
</feature>
<dbReference type="InterPro" id="IPR056823">
    <property type="entry name" value="TEN-like_YD-shell"/>
</dbReference>
<feature type="domain" description="LysM" evidence="4">
    <location>
        <begin position="2801"/>
        <end position="2848"/>
    </location>
</feature>
<dbReference type="PROSITE" id="PS51782">
    <property type="entry name" value="LYSM"/>
    <property type="match status" value="1"/>
</dbReference>
<dbReference type="PANTHER" id="PTHR32305">
    <property type="match status" value="1"/>
</dbReference>
<evidence type="ECO:0000313" key="6">
    <source>
        <dbReference type="Proteomes" id="UP000446786"/>
    </source>
</evidence>
<feature type="transmembrane region" description="Helical" evidence="3">
    <location>
        <begin position="2926"/>
        <end position="2949"/>
    </location>
</feature>
<feature type="transmembrane region" description="Helical" evidence="3">
    <location>
        <begin position="2889"/>
        <end position="2914"/>
    </location>
</feature>
<keyword evidence="3" id="KW-0472">Membrane</keyword>
<dbReference type="SMART" id="SM00257">
    <property type="entry name" value="LysM"/>
    <property type="match status" value="1"/>
</dbReference>
<dbReference type="NCBIfam" id="TIGR01643">
    <property type="entry name" value="YD_repeat_2x"/>
    <property type="match status" value="7"/>
</dbReference>
<dbReference type="Pfam" id="PF25023">
    <property type="entry name" value="TEN_YD-shell"/>
    <property type="match status" value="1"/>
</dbReference>
<dbReference type="CDD" id="cd00118">
    <property type="entry name" value="LysM"/>
    <property type="match status" value="1"/>
</dbReference>
<dbReference type="Proteomes" id="UP000446786">
    <property type="component" value="Unassembled WGS sequence"/>
</dbReference>